<evidence type="ECO:0000313" key="2">
    <source>
        <dbReference type="Proteomes" id="UP001649230"/>
    </source>
</evidence>
<dbReference type="RefSeq" id="WP_235122625.1">
    <property type="nucleotide sequence ID" value="NZ_CP090978.1"/>
</dbReference>
<dbReference type="Proteomes" id="UP001649230">
    <property type="component" value="Chromosome"/>
</dbReference>
<evidence type="ECO:0000313" key="1">
    <source>
        <dbReference type="EMBL" id="UJF36070.1"/>
    </source>
</evidence>
<gene>
    <name evidence="1" type="ORF">L0M14_13925</name>
</gene>
<reference evidence="1 2" key="1">
    <citation type="journal article" date="2024" name="Int. J. Syst. Evol. Microbiol.">
        <title>Paenibacillus hexagrammi sp. nov., a novel bacterium isolated from the gut content of Hexagrammos agrammus.</title>
        <authorList>
            <person name="Jung H.K."/>
            <person name="Kim D.G."/>
            <person name="Zin H."/>
            <person name="Park J."/>
            <person name="Jung H."/>
            <person name="Kim Y.O."/>
            <person name="Kong H.J."/>
            <person name="Kim J.W."/>
            <person name="Kim Y.S."/>
        </authorList>
    </citation>
    <scope>NUCLEOTIDE SEQUENCE [LARGE SCALE GENOMIC DNA]</scope>
    <source>
        <strain evidence="1 2">YPD9-1</strain>
    </source>
</reference>
<name>A0ABY3SSH3_9BACL</name>
<accession>A0ABY3SSH3</accession>
<proteinExistence type="predicted"/>
<dbReference type="EMBL" id="CP090978">
    <property type="protein sequence ID" value="UJF36070.1"/>
    <property type="molecule type" value="Genomic_DNA"/>
</dbReference>
<sequence>MQRGQSKIGLSRGMAAIFECASGVCQSTVDLSYRMFSDQGLGAVAESGEM</sequence>
<protein>
    <submittedName>
        <fullName evidence="1">Uncharacterized protein</fullName>
    </submittedName>
</protein>
<keyword evidence="2" id="KW-1185">Reference proteome</keyword>
<organism evidence="1 2">
    <name type="scientific">Paenibacillus hexagrammi</name>
    <dbReference type="NCBI Taxonomy" id="2908839"/>
    <lineage>
        <taxon>Bacteria</taxon>
        <taxon>Bacillati</taxon>
        <taxon>Bacillota</taxon>
        <taxon>Bacilli</taxon>
        <taxon>Bacillales</taxon>
        <taxon>Paenibacillaceae</taxon>
        <taxon>Paenibacillus</taxon>
    </lineage>
</organism>